<name>A0A0F6YJD9_9BACT</name>
<dbReference type="STRING" id="927083.DB32_004065"/>
<proteinExistence type="predicted"/>
<dbReference type="PROSITE" id="PS51257">
    <property type="entry name" value="PROKAR_LIPOPROTEIN"/>
    <property type="match status" value="1"/>
</dbReference>
<dbReference type="AlphaFoldDB" id="A0A0F6YJD9"/>
<dbReference type="Proteomes" id="UP000034883">
    <property type="component" value="Chromosome"/>
</dbReference>
<protein>
    <recommendedName>
        <fullName evidence="3">Lipoprotein</fullName>
    </recommendedName>
</protein>
<evidence type="ECO:0000313" key="2">
    <source>
        <dbReference type="Proteomes" id="UP000034883"/>
    </source>
</evidence>
<sequence>MLRAMQPSRSSSLTRSVLSLSLVATLGACGSEEPAAPELDTAGVVRGGEGLLATALVFDVVDALGELGTLVPTSAVETVAGNIHGSALRVVSTCGTVTLDGTTVSATIQGQGCELPPPEDPEAPPPVWIAPGGATAGSMEIVASRDGEDLVLTLTLDDLLVHDRTLDGTTTLRTADGFEWNVALDLDVTGGAEAVHVSSDATLSPTTTSRTIDGAITVEGTTVTTTYDAREVEWARDACYPDNGALWFDDVAERETRVTFDDESATSGVVTVSFPATVEMPDPVDMSATLPVYGECP</sequence>
<keyword evidence="2" id="KW-1185">Reference proteome</keyword>
<dbReference type="KEGG" id="samy:DB32_004065"/>
<organism evidence="1 2">
    <name type="scientific">Sandaracinus amylolyticus</name>
    <dbReference type="NCBI Taxonomy" id="927083"/>
    <lineage>
        <taxon>Bacteria</taxon>
        <taxon>Pseudomonadati</taxon>
        <taxon>Myxococcota</taxon>
        <taxon>Polyangia</taxon>
        <taxon>Polyangiales</taxon>
        <taxon>Sandaracinaceae</taxon>
        <taxon>Sandaracinus</taxon>
    </lineage>
</organism>
<evidence type="ECO:0000313" key="1">
    <source>
        <dbReference type="EMBL" id="AKF06916.1"/>
    </source>
</evidence>
<accession>A0A0F6YJD9</accession>
<gene>
    <name evidence="1" type="ORF">DB32_004065</name>
</gene>
<reference evidence="1 2" key="1">
    <citation type="submission" date="2015-03" db="EMBL/GenBank/DDBJ databases">
        <title>Genome assembly of Sandaracinus amylolyticus DSM 53668.</title>
        <authorList>
            <person name="Sharma G."/>
            <person name="Subramanian S."/>
        </authorList>
    </citation>
    <scope>NUCLEOTIDE SEQUENCE [LARGE SCALE GENOMIC DNA]</scope>
    <source>
        <strain evidence="1 2">DSM 53668</strain>
    </source>
</reference>
<evidence type="ECO:0008006" key="3">
    <source>
        <dbReference type="Google" id="ProtNLM"/>
    </source>
</evidence>
<dbReference type="EMBL" id="CP011125">
    <property type="protein sequence ID" value="AKF06916.1"/>
    <property type="molecule type" value="Genomic_DNA"/>
</dbReference>